<evidence type="ECO:0000259" key="1">
    <source>
        <dbReference type="Pfam" id="PF01323"/>
    </source>
</evidence>
<dbReference type="SUPFAM" id="SSF52833">
    <property type="entry name" value="Thioredoxin-like"/>
    <property type="match status" value="1"/>
</dbReference>
<comment type="caution">
    <text evidence="2">The sequence shown here is derived from an EMBL/GenBank/DDBJ whole genome shotgun (WGS) entry which is preliminary data.</text>
</comment>
<dbReference type="CDD" id="cd03024">
    <property type="entry name" value="DsbA_FrnE"/>
    <property type="match status" value="1"/>
</dbReference>
<sequence length="216" mass="23467">MTIDIEIWSDIACPWCYLGKRRLEEAVAASGEDVSIRYRSFQLDPTIPDGEATPHAEALAAKFHTTPEKVREMNQRLIDLGAEEGIAYDFDRYMSSNTRDAHRLLHLAHERGIGPQMKERLMRAQFVEGAVVADHDTLVALAIGLGLAEDEVRSVLGSDAYADAVEADIAQAAAFGASGVPFFVFDRAFAISGAQPVETFALALSKAREAKSTAAV</sequence>
<protein>
    <submittedName>
        <fullName evidence="2">DsbA family oxidoreductase</fullName>
    </submittedName>
</protein>
<keyword evidence="3" id="KW-1185">Reference proteome</keyword>
<dbReference type="RefSeq" id="WP_301131180.1">
    <property type="nucleotide sequence ID" value="NZ_JAUHPW010000002.1"/>
</dbReference>
<organism evidence="2 3">
    <name type="scientific">Demequina litoralis</name>
    <dbReference type="NCBI Taxonomy" id="3051660"/>
    <lineage>
        <taxon>Bacteria</taxon>
        <taxon>Bacillati</taxon>
        <taxon>Actinomycetota</taxon>
        <taxon>Actinomycetes</taxon>
        <taxon>Micrococcales</taxon>
        <taxon>Demequinaceae</taxon>
        <taxon>Demequina</taxon>
    </lineage>
</organism>
<dbReference type="Proteomes" id="UP001172728">
    <property type="component" value="Unassembled WGS sequence"/>
</dbReference>
<dbReference type="EMBL" id="JAUHPW010000002">
    <property type="protein sequence ID" value="MDN4474770.1"/>
    <property type="molecule type" value="Genomic_DNA"/>
</dbReference>
<accession>A0ABT8G6K4</accession>
<dbReference type="InterPro" id="IPR001853">
    <property type="entry name" value="DSBA-like_thioredoxin_dom"/>
</dbReference>
<dbReference type="InterPro" id="IPR036249">
    <property type="entry name" value="Thioredoxin-like_sf"/>
</dbReference>
<dbReference type="PANTHER" id="PTHR13887:SF41">
    <property type="entry name" value="THIOREDOXIN SUPERFAMILY PROTEIN"/>
    <property type="match status" value="1"/>
</dbReference>
<dbReference type="PANTHER" id="PTHR13887">
    <property type="entry name" value="GLUTATHIONE S-TRANSFERASE KAPPA"/>
    <property type="match status" value="1"/>
</dbReference>
<proteinExistence type="predicted"/>
<gene>
    <name evidence="2" type="ORF">QQX09_02750</name>
</gene>
<reference evidence="2" key="1">
    <citation type="submission" date="2023-06" db="EMBL/GenBank/DDBJ databases">
        <title>Sysu t00192.</title>
        <authorList>
            <person name="Gao L."/>
            <person name="Fang B.-Z."/>
            <person name="Li W.-J."/>
        </authorList>
    </citation>
    <scope>NUCLEOTIDE SEQUENCE</scope>
    <source>
        <strain evidence="2">SYSU T00192</strain>
    </source>
</reference>
<evidence type="ECO:0000313" key="2">
    <source>
        <dbReference type="EMBL" id="MDN4474770.1"/>
    </source>
</evidence>
<dbReference type="Gene3D" id="3.40.30.10">
    <property type="entry name" value="Glutaredoxin"/>
    <property type="match status" value="1"/>
</dbReference>
<name>A0ABT8G6K4_9MICO</name>
<dbReference type="Pfam" id="PF01323">
    <property type="entry name" value="DSBA"/>
    <property type="match status" value="1"/>
</dbReference>
<feature type="domain" description="DSBA-like thioredoxin" evidence="1">
    <location>
        <begin position="5"/>
        <end position="204"/>
    </location>
</feature>
<evidence type="ECO:0000313" key="3">
    <source>
        <dbReference type="Proteomes" id="UP001172728"/>
    </source>
</evidence>